<proteinExistence type="predicted"/>
<sequence>MLKYKQQRILEDDSQPYKLMIQQHKLRSSEKKRPLSRPRTSSVNKPQVDILLEIQLQSEILTKAINSLRNTIEQFKE</sequence>
<dbReference type="EMBL" id="CAJJDM010000099">
    <property type="protein sequence ID" value="CAD8094664.1"/>
    <property type="molecule type" value="Genomic_DNA"/>
</dbReference>
<name>A0A8S1P1T7_PARPR</name>
<comment type="caution">
    <text evidence="2">The sequence shown here is derived from an EMBL/GenBank/DDBJ whole genome shotgun (WGS) entry which is preliminary data.</text>
</comment>
<protein>
    <submittedName>
        <fullName evidence="2">Uncharacterized protein</fullName>
    </submittedName>
</protein>
<evidence type="ECO:0000313" key="2">
    <source>
        <dbReference type="EMBL" id="CAD8094664.1"/>
    </source>
</evidence>
<evidence type="ECO:0000313" key="3">
    <source>
        <dbReference type="Proteomes" id="UP000688137"/>
    </source>
</evidence>
<dbReference type="Proteomes" id="UP000688137">
    <property type="component" value="Unassembled WGS sequence"/>
</dbReference>
<dbReference type="AlphaFoldDB" id="A0A8S1P1T7"/>
<reference evidence="2" key="1">
    <citation type="submission" date="2021-01" db="EMBL/GenBank/DDBJ databases">
        <authorList>
            <consortium name="Genoscope - CEA"/>
            <person name="William W."/>
        </authorList>
    </citation>
    <scope>NUCLEOTIDE SEQUENCE</scope>
</reference>
<keyword evidence="3" id="KW-1185">Reference proteome</keyword>
<evidence type="ECO:0000256" key="1">
    <source>
        <dbReference type="SAM" id="MobiDB-lite"/>
    </source>
</evidence>
<accession>A0A8S1P1T7</accession>
<dbReference type="OMA" id="QHKMRSS"/>
<organism evidence="2 3">
    <name type="scientific">Paramecium primaurelia</name>
    <dbReference type="NCBI Taxonomy" id="5886"/>
    <lineage>
        <taxon>Eukaryota</taxon>
        <taxon>Sar</taxon>
        <taxon>Alveolata</taxon>
        <taxon>Ciliophora</taxon>
        <taxon>Intramacronucleata</taxon>
        <taxon>Oligohymenophorea</taxon>
        <taxon>Peniculida</taxon>
        <taxon>Parameciidae</taxon>
        <taxon>Paramecium</taxon>
    </lineage>
</organism>
<gene>
    <name evidence="2" type="ORF">PPRIM_AZ9-3.1.T0960145</name>
</gene>
<feature type="region of interest" description="Disordered" evidence="1">
    <location>
        <begin position="20"/>
        <end position="42"/>
    </location>
</feature>